<evidence type="ECO:0000313" key="2">
    <source>
        <dbReference type="Proteomes" id="UP000539313"/>
    </source>
</evidence>
<keyword evidence="2" id="KW-1185">Reference proteome</keyword>
<sequence length="98" mass="10603">MGNPGDDERREALQRLAGVLRGQGYRVTVAGWHLTAGAGDGRVAEVWVQRRPSDAWRLWYTGPGGAPICEVTRTMDAVVAVKGILGGQRRTLPPPPSR</sequence>
<name>A0A7W3MTP2_9ACTN</name>
<organism evidence="1 2">
    <name type="scientific">Thermomonospora cellulosilytica</name>
    <dbReference type="NCBI Taxonomy" id="1411118"/>
    <lineage>
        <taxon>Bacteria</taxon>
        <taxon>Bacillati</taxon>
        <taxon>Actinomycetota</taxon>
        <taxon>Actinomycetes</taxon>
        <taxon>Streptosporangiales</taxon>
        <taxon>Thermomonosporaceae</taxon>
        <taxon>Thermomonospora</taxon>
    </lineage>
</organism>
<evidence type="ECO:0000313" key="1">
    <source>
        <dbReference type="EMBL" id="MBA9001657.1"/>
    </source>
</evidence>
<proteinExistence type="predicted"/>
<dbReference type="Proteomes" id="UP000539313">
    <property type="component" value="Unassembled WGS sequence"/>
</dbReference>
<dbReference type="RefSeq" id="WP_182703891.1">
    <property type="nucleotide sequence ID" value="NZ_JACJII010000001.1"/>
</dbReference>
<dbReference type="EMBL" id="JACJII010000001">
    <property type="protein sequence ID" value="MBA9001657.1"/>
    <property type="molecule type" value="Genomic_DNA"/>
</dbReference>
<comment type="caution">
    <text evidence="1">The sequence shown here is derived from an EMBL/GenBank/DDBJ whole genome shotgun (WGS) entry which is preliminary data.</text>
</comment>
<reference evidence="1 2" key="1">
    <citation type="submission" date="2020-08" db="EMBL/GenBank/DDBJ databases">
        <title>Sequencing the genomes of 1000 actinobacteria strains.</title>
        <authorList>
            <person name="Klenk H.-P."/>
        </authorList>
    </citation>
    <scope>NUCLEOTIDE SEQUENCE [LARGE SCALE GENOMIC DNA]</scope>
    <source>
        <strain evidence="1 2">DSM 45823</strain>
    </source>
</reference>
<dbReference type="AlphaFoldDB" id="A0A7W3MTP2"/>
<accession>A0A7W3MTP2</accession>
<protein>
    <submittedName>
        <fullName evidence="1">Uncharacterized protein</fullName>
    </submittedName>
</protein>
<gene>
    <name evidence="1" type="ORF">HNR21_000539</name>
</gene>